<sequence>MRQRPKSTQKTFQSCKFYLKRNQPQEQNTK</sequence>
<dbReference type="EMBL" id="GGEC01055763">
    <property type="protein sequence ID" value="MBX36247.1"/>
    <property type="molecule type" value="Transcribed_RNA"/>
</dbReference>
<reference evidence="2" key="1">
    <citation type="submission" date="2018-02" db="EMBL/GenBank/DDBJ databases">
        <title>Rhizophora mucronata_Transcriptome.</title>
        <authorList>
            <person name="Meera S.P."/>
            <person name="Sreeshan A."/>
            <person name="Augustine A."/>
        </authorList>
    </citation>
    <scope>NUCLEOTIDE SEQUENCE</scope>
    <source>
        <tissue evidence="2">Leaf</tissue>
    </source>
</reference>
<dbReference type="AlphaFoldDB" id="A0A2P2N1A5"/>
<evidence type="ECO:0000313" key="2">
    <source>
        <dbReference type="EMBL" id="MBX36247.1"/>
    </source>
</evidence>
<organism evidence="2">
    <name type="scientific">Rhizophora mucronata</name>
    <name type="common">Asiatic mangrove</name>
    <dbReference type="NCBI Taxonomy" id="61149"/>
    <lineage>
        <taxon>Eukaryota</taxon>
        <taxon>Viridiplantae</taxon>
        <taxon>Streptophyta</taxon>
        <taxon>Embryophyta</taxon>
        <taxon>Tracheophyta</taxon>
        <taxon>Spermatophyta</taxon>
        <taxon>Magnoliopsida</taxon>
        <taxon>eudicotyledons</taxon>
        <taxon>Gunneridae</taxon>
        <taxon>Pentapetalae</taxon>
        <taxon>rosids</taxon>
        <taxon>fabids</taxon>
        <taxon>Malpighiales</taxon>
        <taxon>Rhizophoraceae</taxon>
        <taxon>Rhizophora</taxon>
    </lineage>
</organism>
<proteinExistence type="predicted"/>
<name>A0A2P2N1A5_RHIMU</name>
<feature type="region of interest" description="Disordered" evidence="1">
    <location>
        <begin position="1"/>
        <end position="30"/>
    </location>
</feature>
<accession>A0A2P2N1A5</accession>
<protein>
    <submittedName>
        <fullName evidence="2">Uncharacterized protein</fullName>
    </submittedName>
</protein>
<evidence type="ECO:0000256" key="1">
    <source>
        <dbReference type="SAM" id="MobiDB-lite"/>
    </source>
</evidence>